<protein>
    <submittedName>
        <fullName evidence="2">Uncharacterized protein</fullName>
    </submittedName>
</protein>
<dbReference type="EMBL" id="NPIC01000009">
    <property type="protein sequence ID" value="RDL32994.1"/>
    <property type="molecule type" value="Genomic_DNA"/>
</dbReference>
<reference evidence="2 3" key="1">
    <citation type="journal article" date="2018" name="IMA Fungus">
        <title>IMA Genome-F 9: Draft genome sequence of Annulohypoxylon stygium, Aspergillus mulundensis, Berkeleyomyces basicola (syn. Thielaviopsis basicola), Ceratocystis smalleyi, two Cercospora beticola strains, Coleophoma cylindrospora, Fusarium fracticaudum, Phialophora cf. hyalina, and Morchella septimelata.</title>
        <authorList>
            <person name="Wingfield B.D."/>
            <person name="Bills G.F."/>
            <person name="Dong Y."/>
            <person name="Huang W."/>
            <person name="Nel W.J."/>
            <person name="Swalarsk-Parry B.S."/>
            <person name="Vaghefi N."/>
            <person name="Wilken P.M."/>
            <person name="An Z."/>
            <person name="de Beer Z.W."/>
            <person name="De Vos L."/>
            <person name="Chen L."/>
            <person name="Duong T.A."/>
            <person name="Gao Y."/>
            <person name="Hammerbacher A."/>
            <person name="Kikkert J.R."/>
            <person name="Li Y."/>
            <person name="Li H."/>
            <person name="Li K."/>
            <person name="Li Q."/>
            <person name="Liu X."/>
            <person name="Ma X."/>
            <person name="Naidoo K."/>
            <person name="Pethybridge S.J."/>
            <person name="Sun J."/>
            <person name="Steenkamp E.T."/>
            <person name="van der Nest M.A."/>
            <person name="van Wyk S."/>
            <person name="Wingfield M.J."/>
            <person name="Xiong C."/>
            <person name="Yue Q."/>
            <person name="Zhang X."/>
        </authorList>
    </citation>
    <scope>NUCLEOTIDE SEQUENCE [LARGE SCALE GENOMIC DNA]</scope>
    <source>
        <strain evidence="2 3">BP 5553</strain>
    </source>
</reference>
<feature type="compositionally biased region" description="Basic and acidic residues" evidence="1">
    <location>
        <begin position="611"/>
        <end position="628"/>
    </location>
</feature>
<dbReference type="Proteomes" id="UP000254866">
    <property type="component" value="Unassembled WGS sequence"/>
</dbReference>
<dbReference type="GeneID" id="43601282"/>
<sequence length="738" mass="82136">MPLQETGWRIKQFVSHRKAHSHGGASDYPNDQRYTDEKKLIDAPGRLSWLLQRSSEISSLQGHDSAATRKNCALPPANENTYSSASSLCSCDSCASPGLIEDSLSKAEPQPNPLGALYPPPLSPSITSNAKSWRFIFDEPLSPSQASIKFRTNIPSPDPEASLSSSNFPQLPTTQPAYEDKTPTQSIMSTEDPEIDYLSEEIDQLIRETDEAFKAVGTALENAKAATQGWYDTPEATAIKRSPIIARSPLKKTVPNKLPLVKGIPKKSVLATKASRRKSFKRRRTNILSRALKSVPPPPSKPSSRWTLTEVTTNMVDAFSGKMFRMEVDEMLSPGKMQQLREGFGHQNERKISLDSVCSADTLSNRISTEPFHPESLSSRIVAAKFVGPPFPSPVLPPPAIPRRKPVPPPGNKGTTVTKAELAADIVAKHSPRDQGILFDDLQFLTPPRDYHVKSSSSSGLLPSIPEFTPISLSPFLTFSKRLSQSRNQSHRGDPRYVFIPSTPFTLTSACFRHGPIRFEREQLMDIYHSRALNEYKGAEEEQLDWTAFQMAILGTMEENRTVNNEREQDEKECEDIFRWWAGFGFAGWGAMVTGSKGVRQRKIKKGIRRSTRDVGMKADEENDHEQSDDSVSSDSSSEGTGYPTMKKRLEINATPPTSNSNIATYITDPQVVNTHSGTRHLSRSPMPNFITTNNQKAEGRSATEAMPMGFNLERDLGDFLNWEVSHVQQPRWGDYEE</sequence>
<evidence type="ECO:0000256" key="1">
    <source>
        <dbReference type="SAM" id="MobiDB-lite"/>
    </source>
</evidence>
<dbReference type="AlphaFoldDB" id="A0A370TE74"/>
<organism evidence="2 3">
    <name type="scientific">Venustampulla echinocandica</name>
    <dbReference type="NCBI Taxonomy" id="2656787"/>
    <lineage>
        <taxon>Eukaryota</taxon>
        <taxon>Fungi</taxon>
        <taxon>Dikarya</taxon>
        <taxon>Ascomycota</taxon>
        <taxon>Pezizomycotina</taxon>
        <taxon>Leotiomycetes</taxon>
        <taxon>Helotiales</taxon>
        <taxon>Pleuroascaceae</taxon>
        <taxon>Venustampulla</taxon>
    </lineage>
</organism>
<feature type="region of interest" description="Disordered" evidence="1">
    <location>
        <begin position="600"/>
        <end position="666"/>
    </location>
</feature>
<name>A0A370TE74_9HELO</name>
<proteinExistence type="predicted"/>
<dbReference type="RefSeq" id="XP_031866487.1">
    <property type="nucleotide sequence ID" value="XM_032017056.1"/>
</dbReference>
<evidence type="ECO:0000313" key="2">
    <source>
        <dbReference type="EMBL" id="RDL32994.1"/>
    </source>
</evidence>
<dbReference type="STRING" id="2656787.A0A370TE74"/>
<feature type="compositionally biased region" description="Polar residues" evidence="1">
    <location>
        <begin position="655"/>
        <end position="665"/>
    </location>
</feature>
<feature type="compositionally biased region" description="Basic residues" evidence="1">
    <location>
        <begin position="600"/>
        <end position="610"/>
    </location>
</feature>
<dbReference type="OrthoDB" id="5244857at2759"/>
<evidence type="ECO:0000313" key="3">
    <source>
        <dbReference type="Proteomes" id="UP000254866"/>
    </source>
</evidence>
<keyword evidence="3" id="KW-1185">Reference proteome</keyword>
<feature type="compositionally biased region" description="Pro residues" evidence="1">
    <location>
        <begin position="397"/>
        <end position="411"/>
    </location>
</feature>
<feature type="region of interest" description="Disordered" evidence="1">
    <location>
        <begin position="397"/>
        <end position="416"/>
    </location>
</feature>
<gene>
    <name evidence="2" type="ORF">BP5553_08433</name>
</gene>
<accession>A0A370TE74</accession>
<comment type="caution">
    <text evidence="2">The sequence shown here is derived from an EMBL/GenBank/DDBJ whole genome shotgun (WGS) entry which is preliminary data.</text>
</comment>
<feature type="region of interest" description="Disordered" evidence="1">
    <location>
        <begin position="675"/>
        <end position="694"/>
    </location>
</feature>